<evidence type="ECO:0000313" key="4">
    <source>
        <dbReference type="Proteomes" id="UP000002630"/>
    </source>
</evidence>
<reference evidence="3 4" key="1">
    <citation type="journal article" date="2010" name="Nature">
        <title>The Ectocarpus genome and the independent evolution of multicellularity in brown algae.</title>
        <authorList>
            <person name="Cock J.M."/>
            <person name="Sterck L."/>
            <person name="Rouze P."/>
            <person name="Scornet D."/>
            <person name="Allen A.E."/>
            <person name="Amoutzias G."/>
            <person name="Anthouard V."/>
            <person name="Artiguenave F."/>
            <person name="Aury J.M."/>
            <person name="Badger J.H."/>
            <person name="Beszteri B."/>
            <person name="Billiau K."/>
            <person name="Bonnet E."/>
            <person name="Bothwell J.H."/>
            <person name="Bowler C."/>
            <person name="Boyen C."/>
            <person name="Brownlee C."/>
            <person name="Carrano C.J."/>
            <person name="Charrier B."/>
            <person name="Cho G.Y."/>
            <person name="Coelho S.M."/>
            <person name="Collen J."/>
            <person name="Corre E."/>
            <person name="Da Silva C."/>
            <person name="Delage L."/>
            <person name="Delaroque N."/>
            <person name="Dittami S.M."/>
            <person name="Doulbeau S."/>
            <person name="Elias M."/>
            <person name="Farnham G."/>
            <person name="Gachon C.M."/>
            <person name="Gschloessl B."/>
            <person name="Heesch S."/>
            <person name="Jabbari K."/>
            <person name="Jubin C."/>
            <person name="Kawai H."/>
            <person name="Kimura K."/>
            <person name="Kloareg B."/>
            <person name="Kupper F.C."/>
            <person name="Lang D."/>
            <person name="Le Bail A."/>
            <person name="Leblanc C."/>
            <person name="Lerouge P."/>
            <person name="Lohr M."/>
            <person name="Lopez P.J."/>
            <person name="Martens C."/>
            <person name="Maumus F."/>
            <person name="Michel G."/>
            <person name="Miranda-Saavedra D."/>
            <person name="Morales J."/>
            <person name="Moreau H."/>
            <person name="Motomura T."/>
            <person name="Nagasato C."/>
            <person name="Napoli C.A."/>
            <person name="Nelson D.R."/>
            <person name="Nyvall-Collen P."/>
            <person name="Peters A.F."/>
            <person name="Pommier C."/>
            <person name="Potin P."/>
            <person name="Poulain J."/>
            <person name="Quesneville H."/>
            <person name="Read B."/>
            <person name="Rensing S.A."/>
            <person name="Ritter A."/>
            <person name="Rousvoal S."/>
            <person name="Samanta M."/>
            <person name="Samson G."/>
            <person name="Schroeder D.C."/>
            <person name="Segurens B."/>
            <person name="Strittmatter M."/>
            <person name="Tonon T."/>
            <person name="Tregear J.W."/>
            <person name="Valentin K."/>
            <person name="von Dassow P."/>
            <person name="Yamagishi T."/>
            <person name="Van de Peer Y."/>
            <person name="Wincker P."/>
        </authorList>
    </citation>
    <scope>NUCLEOTIDE SEQUENCE [LARGE SCALE GENOMIC DNA]</scope>
    <source>
        <strain evidence="4">Ec32 / CCAP1310/4</strain>
    </source>
</reference>
<protein>
    <submittedName>
        <fullName evidence="3">Uncharacterized protein</fullName>
    </submittedName>
</protein>
<name>D8LH54_ECTSI</name>
<feature type="region of interest" description="Disordered" evidence="2">
    <location>
        <begin position="890"/>
        <end position="935"/>
    </location>
</feature>
<dbReference type="EMBL" id="FN648364">
    <property type="protein sequence ID" value="CBN74273.1"/>
    <property type="molecule type" value="Genomic_DNA"/>
</dbReference>
<feature type="compositionally biased region" description="Polar residues" evidence="2">
    <location>
        <begin position="501"/>
        <end position="515"/>
    </location>
</feature>
<dbReference type="EMBL" id="FN649750">
    <property type="protein sequence ID" value="CBN74273.1"/>
    <property type="molecule type" value="Genomic_DNA"/>
</dbReference>
<evidence type="ECO:0000313" key="3">
    <source>
        <dbReference type="EMBL" id="CBN74273.1"/>
    </source>
</evidence>
<dbReference type="GO" id="GO:1990716">
    <property type="term" value="C:axonemal central apparatus"/>
    <property type="evidence" value="ECO:0007669"/>
    <property type="project" value="TreeGrafter"/>
</dbReference>
<feature type="compositionally biased region" description="Polar residues" evidence="2">
    <location>
        <begin position="548"/>
        <end position="558"/>
    </location>
</feature>
<gene>
    <name evidence="3" type="ORF">Esi_0019_0026</name>
</gene>
<organism evidence="3 4">
    <name type="scientific">Ectocarpus siliculosus</name>
    <name type="common">Brown alga</name>
    <name type="synonym">Conferva siliculosa</name>
    <dbReference type="NCBI Taxonomy" id="2880"/>
    <lineage>
        <taxon>Eukaryota</taxon>
        <taxon>Sar</taxon>
        <taxon>Stramenopiles</taxon>
        <taxon>Ochrophyta</taxon>
        <taxon>PX clade</taxon>
        <taxon>Phaeophyceae</taxon>
        <taxon>Ectocarpales</taxon>
        <taxon>Ectocarpaceae</taxon>
        <taxon>Ectocarpus</taxon>
    </lineage>
</organism>
<feature type="region of interest" description="Disordered" evidence="2">
    <location>
        <begin position="213"/>
        <end position="233"/>
    </location>
</feature>
<feature type="compositionally biased region" description="Basic and acidic residues" evidence="2">
    <location>
        <begin position="25"/>
        <end position="35"/>
    </location>
</feature>
<dbReference type="AlphaFoldDB" id="D8LH54"/>
<evidence type="ECO:0000256" key="2">
    <source>
        <dbReference type="SAM" id="MobiDB-lite"/>
    </source>
</evidence>
<feature type="region of interest" description="Disordered" evidence="2">
    <location>
        <begin position="107"/>
        <end position="128"/>
    </location>
</feature>
<accession>D8LH54</accession>
<feature type="compositionally biased region" description="Basic and acidic residues" evidence="2">
    <location>
        <begin position="1"/>
        <end position="11"/>
    </location>
</feature>
<feature type="region of interest" description="Disordered" evidence="2">
    <location>
        <begin position="501"/>
        <end position="587"/>
    </location>
</feature>
<dbReference type="InterPro" id="IPR026173">
    <property type="entry name" value="SPAG17"/>
</dbReference>
<feature type="coiled-coil region" evidence="1">
    <location>
        <begin position="1079"/>
        <end position="1110"/>
    </location>
</feature>
<dbReference type="Proteomes" id="UP000002630">
    <property type="component" value="Linkage Group LG25"/>
</dbReference>
<keyword evidence="1" id="KW-0175">Coiled coil</keyword>
<sequence length="1156" mass="126349">MTRRPKDERSFRPTFKSGTKTRKKGGGETDWRDQRYTQASGGVQGDGDPNGLREIRFSPMVQVEAVMLECTGATPRPLDTSPPAPLSPRACRKNNAPASVVAGSNYKAPTRVAPPSNERLGSGPEDTLKERAPEIGDDLQTQGTDVSTLASTDSPIPHLARNVVLEFGDLIGERVARAALNRAAAFGEERVDPRTVVAVERAAVAKLQNPRVVGQGALPREPERNDKDRGTEQGELLAFTDLGRKDVDRTRKVWALARLVNTHHPPPGQGELWNFDNRRYWDVLPQHVVQQVLRVENGTEPLCLRQYYPLNFRPSFKDWASMVAAKDSSYTPRTLVALGALMDISKADLDRAKTKSIKLFPADHSLVVMSGFVATSQRWLSVFKDQHVMGLRLTDKSDNTSPRGRTGESHGVDTKGTNANRQVGMKFVLDSKRSPGGKCLSGFVPEAAKDEFARAVVGKGTVVRYMRDGSIQMLFVTGDVVVRNGEETILTDKFGKRFRKTQTPVSPAATGNVNNPTPPAKGKASRATPPPNVLQASCTEWVPIPPSTHKQSSGQPSIANKDKHDDRTGPTSSGFSASKMPDDGTPVTDVETGATVWCPPGGNGRVIVEYEDELTVTRHADGTTQRWRQGKEDGGAAAAGLILVECPGFASVEVDIEVEEMCSKHARRKPVTITRGGNRVRLRAVMPNGGVTLVSYDTRVTSQVCGRVVYVHSDNTEVIANDKGEVVVRPRGMWEGEPVHGKLAGPNSSMPPNCEQPDLLVGTYKFDCLKGVMESEDTDRNRFVVDVTKTAFLREDFSISREGGSTADGATSPTSPKEKPEKSKRGSSRPSSGKSNGVSIDLAGETAGMRSEALVNEPLEPRLFIYRRDGSALELLRNDDARTWCERLAPISPSQSQQQQPRLGVNKDNHDNRRRSLDGPARAVDVREQDCCPDPHSHGARQLSFYVPVLPTPRGEGSFAALLQHWPGRVFGNDYDHTENVGSKSSWRTRPLPLAARARLGAQVGIPARGCSTAMEACIRRVWLEHPPLSTTAAEGLRQSLAEWEAWKQSRIAQIDRFLVSDPRPTEEVEAQRSVQKMIRKAFREAKAAKQKAKEKARAARAQAAKEQAAAVRMCFVLCLEVSAASGPGVLCAPAEYIAHVERRSACMEYEKINVG</sequence>
<feature type="compositionally biased region" description="Basic and acidic residues" evidence="2">
    <location>
        <begin position="924"/>
        <end position="935"/>
    </location>
</feature>
<dbReference type="GO" id="GO:1904158">
    <property type="term" value="P:axonemal central apparatus assembly"/>
    <property type="evidence" value="ECO:0007669"/>
    <property type="project" value="TreeGrafter"/>
</dbReference>
<proteinExistence type="predicted"/>
<feature type="region of interest" description="Disordered" evidence="2">
    <location>
        <begin position="394"/>
        <end position="417"/>
    </location>
</feature>
<keyword evidence="4" id="KW-1185">Reference proteome</keyword>
<feature type="compositionally biased region" description="Low complexity" evidence="2">
    <location>
        <begin position="890"/>
        <end position="901"/>
    </location>
</feature>
<dbReference type="PANTHER" id="PTHR21963">
    <property type="entry name" value="PF6"/>
    <property type="match status" value="1"/>
</dbReference>
<feature type="region of interest" description="Disordered" evidence="2">
    <location>
        <begin position="800"/>
        <end position="840"/>
    </location>
</feature>
<dbReference type="InParanoid" id="D8LH54"/>
<dbReference type="OrthoDB" id="10257153at2759"/>
<feature type="region of interest" description="Disordered" evidence="2">
    <location>
        <begin position="1"/>
        <end position="50"/>
    </location>
</feature>
<evidence type="ECO:0000256" key="1">
    <source>
        <dbReference type="SAM" id="Coils"/>
    </source>
</evidence>
<dbReference type="eggNOG" id="ENOG502QSP1">
    <property type="taxonomic scope" value="Eukaryota"/>
</dbReference>
<feature type="compositionally biased region" description="Basic and acidic residues" evidence="2">
    <location>
        <begin position="220"/>
        <end position="232"/>
    </location>
</feature>
<dbReference type="PANTHER" id="PTHR21963:SF1">
    <property type="entry name" value="SPERM-ASSOCIATED ANTIGEN 17"/>
    <property type="match status" value="1"/>
</dbReference>
<feature type="compositionally biased region" description="Basic and acidic residues" evidence="2">
    <location>
        <begin position="905"/>
        <end position="917"/>
    </location>
</feature>